<sequence length="141" mass="14997">MHHITWIGEQRGLRILERLIGEERPESGLLVLAGGEYPRKLRRMPRMAIFEGGDSAASLYVSGTGAVAVTAGMSGRDCVTFSSVDPDRCVLCVCREFPTLGGGTVLEQEIVLRCATPGLPELLACTAALALGLDIAGRDIV</sequence>
<evidence type="ECO:0000313" key="1">
    <source>
        <dbReference type="EMBL" id="MPM54667.1"/>
    </source>
</evidence>
<dbReference type="AlphaFoldDB" id="A0A645ANP3"/>
<dbReference type="EMBL" id="VSSQ01014908">
    <property type="protein sequence ID" value="MPM54667.1"/>
    <property type="molecule type" value="Genomic_DNA"/>
</dbReference>
<reference evidence="1" key="1">
    <citation type="submission" date="2019-08" db="EMBL/GenBank/DDBJ databases">
        <authorList>
            <person name="Kucharzyk K."/>
            <person name="Murdoch R.W."/>
            <person name="Higgins S."/>
            <person name="Loffler F."/>
        </authorList>
    </citation>
    <scope>NUCLEOTIDE SEQUENCE</scope>
</reference>
<name>A0A645ANP3_9ZZZZ</name>
<gene>
    <name evidence="1" type="ORF">SDC9_101446</name>
</gene>
<comment type="caution">
    <text evidence="1">The sequence shown here is derived from an EMBL/GenBank/DDBJ whole genome shotgun (WGS) entry which is preliminary data.</text>
</comment>
<proteinExistence type="predicted"/>
<protein>
    <submittedName>
        <fullName evidence="1">Uncharacterized protein</fullName>
    </submittedName>
</protein>
<organism evidence="1">
    <name type="scientific">bioreactor metagenome</name>
    <dbReference type="NCBI Taxonomy" id="1076179"/>
    <lineage>
        <taxon>unclassified sequences</taxon>
        <taxon>metagenomes</taxon>
        <taxon>ecological metagenomes</taxon>
    </lineage>
</organism>
<accession>A0A645ANP3</accession>